<dbReference type="Pfam" id="PF01553">
    <property type="entry name" value="Acyltransferase"/>
    <property type="match status" value="1"/>
</dbReference>
<dbReference type="SUPFAM" id="SSF69593">
    <property type="entry name" value="Glycerol-3-phosphate (1)-acyltransferase"/>
    <property type="match status" value="1"/>
</dbReference>
<evidence type="ECO:0000256" key="1">
    <source>
        <dbReference type="SAM" id="MobiDB-lite"/>
    </source>
</evidence>
<dbReference type="Proteomes" id="UP001059836">
    <property type="component" value="Chromosome"/>
</dbReference>
<reference evidence="3" key="1">
    <citation type="journal article" date="2021" name="Nat. Microbiol.">
        <title>Cocultivation of an ultrasmall environmental parasitic bacterium with lytic ability against bacteria associated with wastewater foams.</title>
        <authorList>
            <person name="Batinovic S."/>
            <person name="Rose J.J.A."/>
            <person name="Ratcliffe J."/>
            <person name="Seviour R.J."/>
            <person name="Petrovski S."/>
        </authorList>
    </citation>
    <scope>NUCLEOTIDE SEQUENCE</scope>
    <source>
        <strain evidence="3">CON9</strain>
    </source>
</reference>
<keyword evidence="3" id="KW-0808">Transferase</keyword>
<name>A0ABX6IGR2_9ACTN</name>
<proteinExistence type="predicted"/>
<evidence type="ECO:0000313" key="4">
    <source>
        <dbReference type="Proteomes" id="UP001059836"/>
    </source>
</evidence>
<dbReference type="PIRSF" id="PIRSF016753">
    <property type="entry name" value="P_lipid/glycerol_ac_tran_prd"/>
    <property type="match status" value="1"/>
</dbReference>
<feature type="compositionally biased region" description="Low complexity" evidence="1">
    <location>
        <begin position="1"/>
        <end position="17"/>
    </location>
</feature>
<organism evidence="3 4">
    <name type="scientific">Gordonia pseudamarae</name>
    <dbReference type="NCBI Taxonomy" id="2831662"/>
    <lineage>
        <taxon>Bacteria</taxon>
        <taxon>Bacillati</taxon>
        <taxon>Actinomycetota</taxon>
        <taxon>Actinomycetes</taxon>
        <taxon>Mycobacteriales</taxon>
        <taxon>Gordoniaceae</taxon>
        <taxon>Gordonia</taxon>
    </lineage>
</organism>
<gene>
    <name evidence="3" type="ORF">GII31_05605</name>
</gene>
<dbReference type="CDD" id="cd07987">
    <property type="entry name" value="LPLAT_MGAT-like"/>
    <property type="match status" value="1"/>
</dbReference>
<feature type="domain" description="Phospholipid/glycerol acyltransferase" evidence="2">
    <location>
        <begin position="72"/>
        <end position="191"/>
    </location>
</feature>
<evidence type="ECO:0000259" key="2">
    <source>
        <dbReference type="SMART" id="SM00563"/>
    </source>
</evidence>
<dbReference type="SMART" id="SM00563">
    <property type="entry name" value="PlsC"/>
    <property type="match status" value="1"/>
</dbReference>
<evidence type="ECO:0000313" key="3">
    <source>
        <dbReference type="EMBL" id="QHN34450.1"/>
    </source>
</evidence>
<dbReference type="EMBL" id="CP045809">
    <property type="protein sequence ID" value="QHN34450.1"/>
    <property type="molecule type" value="Genomic_DNA"/>
</dbReference>
<dbReference type="PANTHER" id="PTHR22753:SF14">
    <property type="entry name" value="MONOACYLGLYCEROL_DIACYLGLYCEROL O-ACYLTRANSFERASE"/>
    <property type="match status" value="1"/>
</dbReference>
<accession>A0ABX6IGR2</accession>
<dbReference type="InterPro" id="IPR002123">
    <property type="entry name" value="Plipid/glycerol_acylTrfase"/>
</dbReference>
<feature type="region of interest" description="Disordered" evidence="1">
    <location>
        <begin position="1"/>
        <end position="27"/>
    </location>
</feature>
<keyword evidence="3" id="KW-0012">Acyltransferase</keyword>
<sequence length="291" mass="31242">MADKPTVTADGTGPDGPDSGDKDAAPADGLRTDLVARDEDWVKRVLPLLRLIAKNYFRSEVTGMEKVPDGGVLLVSNHSGGITAFDVPVIGVAFAEQFGENRPLYTLAHDLVFTGPGKDIFGKVGFLPAHPKNAVRALKEGAATLVFPGGTWDAMRPTSQSANVDFGGRTGYIRTALKAGVPIVPIVTIGGQETQWYINRGDTLAKLLRLDKLVRADSVPFVFGFPFGLSLGVSLNIPLPSKLITRVLDPVDIAAEFGDDPDIDMVDAEIRARMQHALDELADKRRFPILG</sequence>
<protein>
    <submittedName>
        <fullName evidence="3">Glycerol acyltransferase</fullName>
    </submittedName>
</protein>
<keyword evidence="4" id="KW-1185">Reference proteome</keyword>
<dbReference type="InterPro" id="IPR016676">
    <property type="entry name" value="P_lipid/glycerol_AcTrfase_prd"/>
</dbReference>
<dbReference type="GO" id="GO:0016746">
    <property type="term" value="F:acyltransferase activity"/>
    <property type="evidence" value="ECO:0007669"/>
    <property type="project" value="UniProtKB-KW"/>
</dbReference>
<dbReference type="PANTHER" id="PTHR22753">
    <property type="entry name" value="TRANSMEMBRANE PROTEIN 68"/>
    <property type="match status" value="1"/>
</dbReference>